<dbReference type="EMBL" id="QICL01000001">
    <property type="protein sequence ID" value="PXV68848.1"/>
    <property type="molecule type" value="Genomic_DNA"/>
</dbReference>
<evidence type="ECO:0000256" key="2">
    <source>
        <dbReference type="ARBA" id="ARBA00023125"/>
    </source>
</evidence>
<evidence type="ECO:0000256" key="3">
    <source>
        <dbReference type="ARBA" id="ARBA00023163"/>
    </source>
</evidence>
<gene>
    <name evidence="5" type="ORF">CLV62_101113</name>
</gene>
<dbReference type="InterPro" id="IPR010499">
    <property type="entry name" value="AraC_E-bd"/>
</dbReference>
<name>A0A2V3PW79_9BACT</name>
<dbReference type="GO" id="GO:0043565">
    <property type="term" value="F:sequence-specific DNA binding"/>
    <property type="evidence" value="ECO:0007669"/>
    <property type="project" value="InterPro"/>
</dbReference>
<keyword evidence="3" id="KW-0804">Transcription</keyword>
<evidence type="ECO:0000256" key="1">
    <source>
        <dbReference type="ARBA" id="ARBA00023015"/>
    </source>
</evidence>
<sequence length="359" mass="41626">MEYTICQSCGMPLHQLNEFGTDKRGIRVKDYCEYCFKNGQFTSDSTMDEMIELCAKYMTDITPNEAIDHLRKKLPTLKRWAQKENTQKEYHKSINKVLDYINEHLNEKPDLTTLSQIANVSPFHFHRIFKAIIGENLGEYVQRLRLEYVAGKLKTTELSLNTLAEKAGYNTEQALSKAFKKHFGTPPSVYKLASVDKKIYSDRLSPQICDIEQKNLIYIRVIAPYGTKEVYKRAWGELHQFAADNNLLRESNEWLGISFDDPNTTQTNKCRFYACLTIDKPVIPTGKIGCKSIKGGQYAVFTHKGSYKGLNDYYKNIWFGWLPTSNYRLRKATFFEKYTTDPDKVKEEDIITEIYIPVL</sequence>
<dbReference type="SUPFAM" id="SSF55136">
    <property type="entry name" value="Probable bacterial effector-binding domain"/>
    <property type="match status" value="1"/>
</dbReference>
<feature type="domain" description="HTH araC/xylS-type" evidence="4">
    <location>
        <begin position="95"/>
        <end position="193"/>
    </location>
</feature>
<dbReference type="Pfam" id="PF12674">
    <property type="entry name" value="Zn_ribbon_2"/>
    <property type="match status" value="1"/>
</dbReference>
<dbReference type="RefSeq" id="WP_110308833.1">
    <property type="nucleotide sequence ID" value="NZ_QICL01000001.1"/>
</dbReference>
<evidence type="ECO:0000313" key="5">
    <source>
        <dbReference type="EMBL" id="PXV68848.1"/>
    </source>
</evidence>
<dbReference type="InterPro" id="IPR029442">
    <property type="entry name" value="GyrI-like"/>
</dbReference>
<dbReference type="InterPro" id="IPR009057">
    <property type="entry name" value="Homeodomain-like_sf"/>
</dbReference>
<keyword evidence="2" id="KW-0238">DNA-binding</keyword>
<dbReference type="Proteomes" id="UP000247973">
    <property type="component" value="Unassembled WGS sequence"/>
</dbReference>
<comment type="caution">
    <text evidence="5">The sequence shown here is derived from an EMBL/GenBank/DDBJ whole genome shotgun (WGS) entry which is preliminary data.</text>
</comment>
<accession>A0A2V3PW79</accession>
<dbReference type="PROSITE" id="PS01124">
    <property type="entry name" value="HTH_ARAC_FAMILY_2"/>
    <property type="match status" value="1"/>
</dbReference>
<dbReference type="PANTHER" id="PTHR40055:SF1">
    <property type="entry name" value="TRANSCRIPTIONAL REGULATOR YGIV-RELATED"/>
    <property type="match status" value="1"/>
</dbReference>
<reference evidence="5 6" key="1">
    <citation type="submission" date="2018-03" db="EMBL/GenBank/DDBJ databases">
        <title>Genomic Encyclopedia of Archaeal and Bacterial Type Strains, Phase II (KMG-II): from individual species to whole genera.</title>
        <authorList>
            <person name="Goeker M."/>
        </authorList>
    </citation>
    <scope>NUCLEOTIDE SEQUENCE [LARGE SCALE GENOMIC DNA]</scope>
    <source>
        <strain evidence="5 6">DSM 100214</strain>
    </source>
</reference>
<dbReference type="PROSITE" id="PS00041">
    <property type="entry name" value="HTH_ARAC_FAMILY_1"/>
    <property type="match status" value="1"/>
</dbReference>
<dbReference type="PANTHER" id="PTHR40055">
    <property type="entry name" value="TRANSCRIPTIONAL REGULATOR YGIV-RELATED"/>
    <property type="match status" value="1"/>
</dbReference>
<dbReference type="InterPro" id="IPR018060">
    <property type="entry name" value="HTH_AraC"/>
</dbReference>
<dbReference type="OrthoDB" id="9816011at2"/>
<dbReference type="InterPro" id="IPR050908">
    <property type="entry name" value="SmbC-like"/>
</dbReference>
<evidence type="ECO:0000259" key="4">
    <source>
        <dbReference type="PROSITE" id="PS01124"/>
    </source>
</evidence>
<dbReference type="SMART" id="SM00342">
    <property type="entry name" value="HTH_ARAC"/>
    <property type="match status" value="1"/>
</dbReference>
<dbReference type="SMART" id="SM00871">
    <property type="entry name" value="AraC_E_bind"/>
    <property type="match status" value="1"/>
</dbReference>
<dbReference type="InterPro" id="IPR018062">
    <property type="entry name" value="HTH_AraC-typ_CS"/>
</dbReference>
<keyword evidence="1" id="KW-0805">Transcription regulation</keyword>
<dbReference type="GO" id="GO:0003700">
    <property type="term" value="F:DNA-binding transcription factor activity"/>
    <property type="evidence" value="ECO:0007669"/>
    <property type="project" value="InterPro"/>
</dbReference>
<evidence type="ECO:0000313" key="6">
    <source>
        <dbReference type="Proteomes" id="UP000247973"/>
    </source>
</evidence>
<proteinExistence type="predicted"/>
<dbReference type="InterPro" id="IPR011256">
    <property type="entry name" value="Reg_factor_effector_dom_sf"/>
</dbReference>
<organism evidence="5 6">
    <name type="scientific">Dysgonomonas alginatilytica</name>
    <dbReference type="NCBI Taxonomy" id="1605892"/>
    <lineage>
        <taxon>Bacteria</taxon>
        <taxon>Pseudomonadati</taxon>
        <taxon>Bacteroidota</taxon>
        <taxon>Bacteroidia</taxon>
        <taxon>Bacteroidales</taxon>
        <taxon>Dysgonomonadaceae</taxon>
        <taxon>Dysgonomonas</taxon>
    </lineage>
</organism>
<dbReference type="Pfam" id="PF12833">
    <property type="entry name" value="HTH_18"/>
    <property type="match status" value="1"/>
</dbReference>
<dbReference type="SUPFAM" id="SSF46689">
    <property type="entry name" value="Homeodomain-like"/>
    <property type="match status" value="2"/>
</dbReference>
<dbReference type="Pfam" id="PF06445">
    <property type="entry name" value="GyrI-like"/>
    <property type="match status" value="1"/>
</dbReference>
<dbReference type="Gene3D" id="1.10.10.60">
    <property type="entry name" value="Homeodomain-like"/>
    <property type="match status" value="2"/>
</dbReference>
<dbReference type="InterPro" id="IPR025868">
    <property type="entry name" value="Zn_ribbon_dom_put"/>
</dbReference>
<protein>
    <submittedName>
        <fullName evidence="5">AraC family transcriptional regulator</fullName>
    </submittedName>
</protein>
<dbReference type="Gene3D" id="3.20.80.10">
    <property type="entry name" value="Regulatory factor, effector binding domain"/>
    <property type="match status" value="1"/>
</dbReference>
<keyword evidence="6" id="KW-1185">Reference proteome</keyword>
<dbReference type="AlphaFoldDB" id="A0A2V3PW79"/>